<reference evidence="1" key="2">
    <citation type="journal article" date="2006" name="PLoS Pathog.">
        <title>New perspectives on host-parasite interplay by comparative transcriptomic and proteomic analyses of Schistosoma japonicum.</title>
        <authorList>
            <person name="Liu F."/>
            <person name="Lu J."/>
            <person name="Hu W."/>
            <person name="Wang S.Y."/>
            <person name="Cui S.J."/>
            <person name="Chi M."/>
            <person name="Yan Q."/>
            <person name="Wang X.R."/>
            <person name="Song H.D."/>
            <person name="Xu X.N."/>
            <person name="Wang J.J."/>
            <person name="Zhang X.L."/>
            <person name="Zhang X."/>
            <person name="Wang Z.Q."/>
            <person name="Xue C.L."/>
            <person name="Brindley P.J."/>
            <person name="McManus D.P."/>
            <person name="Yang P.Y."/>
            <person name="Feng Z."/>
            <person name="Chen Z."/>
            <person name="Han Z.G."/>
        </authorList>
    </citation>
    <scope>NUCLEOTIDE SEQUENCE</scope>
</reference>
<evidence type="ECO:0000313" key="1">
    <source>
        <dbReference type="EMBL" id="AAX30344.1"/>
    </source>
</evidence>
<reference evidence="1" key="1">
    <citation type="submission" date="2005-01" db="EMBL/GenBank/DDBJ databases">
        <authorList>
            <person name="Han Z."/>
        </authorList>
    </citation>
    <scope>NUCLEOTIDE SEQUENCE</scope>
</reference>
<sequence>MVRHVMRMPDCRLPRFSMLARVELGWNKGRRGQIKTWHQSIKYLTADLSHVGRCRLPG</sequence>
<accession>Q5BSZ1</accession>
<dbReference type="AlphaFoldDB" id="Q5BSZ1"/>
<protein>
    <submittedName>
        <fullName evidence="1">SJCHGC03044 protein</fullName>
    </submittedName>
</protein>
<proteinExistence type="evidence at transcript level"/>
<name>Q5BSZ1_SCHJA</name>
<dbReference type="EMBL" id="AY915123">
    <property type="protein sequence ID" value="AAX30344.1"/>
    <property type="molecule type" value="mRNA"/>
</dbReference>
<organism evidence="1">
    <name type="scientific">Schistosoma japonicum</name>
    <name type="common">Blood fluke</name>
    <dbReference type="NCBI Taxonomy" id="6182"/>
    <lineage>
        <taxon>Eukaryota</taxon>
        <taxon>Metazoa</taxon>
        <taxon>Spiralia</taxon>
        <taxon>Lophotrochozoa</taxon>
        <taxon>Platyhelminthes</taxon>
        <taxon>Trematoda</taxon>
        <taxon>Digenea</taxon>
        <taxon>Strigeidida</taxon>
        <taxon>Schistosomatoidea</taxon>
        <taxon>Schistosomatidae</taxon>
        <taxon>Schistosoma</taxon>
    </lineage>
</organism>